<accession>A0A9X2CLW2</accession>
<comment type="caution">
    <text evidence="1">The sequence shown here is derived from an EMBL/GenBank/DDBJ whole genome shotgun (WGS) entry which is preliminary data.</text>
</comment>
<reference evidence="1" key="1">
    <citation type="submission" date="2022-01" db="EMBL/GenBank/DDBJ databases">
        <title>Whole genome-based taxonomy of the Shewanellaceae.</title>
        <authorList>
            <person name="Martin-Rodriguez A.J."/>
        </authorList>
    </citation>
    <scope>NUCLEOTIDE SEQUENCE</scope>
    <source>
        <strain evidence="1">DSM 16422</strain>
    </source>
</reference>
<keyword evidence="2" id="KW-1185">Reference proteome</keyword>
<sequence length="268" mass="30590">MHQHIFNHPQVIQISKPTLMKVRLAENVDDLLILACLSNPLFELLISQIEGSTTTLLIRQQPFIDIEYEQTIVLAEHYDVCRTEGQGVRLYSRMAVAPRLCIEQLRQGIDILVQADKQVFLSCDASKRHELIPLELDLRLLSEPEVLVIAKSILGHTSAFEQSSAMLAIQISEIEQVRRDIREYMRGESGKIHPGVSTELLKLDHLLQNKHQWLLRSYHQSLERPNLSNASNEPTMDIEKLEQKLACYNVLAPSDVTELVNQLLSDEL</sequence>
<dbReference type="Proteomes" id="UP001139333">
    <property type="component" value="Unassembled WGS sequence"/>
</dbReference>
<dbReference type="RefSeq" id="WP_248995714.1">
    <property type="nucleotide sequence ID" value="NZ_JAKIKP010000006.1"/>
</dbReference>
<name>A0A9X2CLW2_9GAMM</name>
<organism evidence="1 2">
    <name type="scientific">Shewanella gaetbuli</name>
    <dbReference type="NCBI Taxonomy" id="220752"/>
    <lineage>
        <taxon>Bacteria</taxon>
        <taxon>Pseudomonadati</taxon>
        <taxon>Pseudomonadota</taxon>
        <taxon>Gammaproteobacteria</taxon>
        <taxon>Alteromonadales</taxon>
        <taxon>Shewanellaceae</taxon>
        <taxon>Shewanella</taxon>
    </lineage>
</organism>
<gene>
    <name evidence="1" type="ORF">L2672_10020</name>
</gene>
<dbReference type="EMBL" id="JAKIKP010000006">
    <property type="protein sequence ID" value="MCL1143030.1"/>
    <property type="molecule type" value="Genomic_DNA"/>
</dbReference>
<protein>
    <submittedName>
        <fullName evidence="1">Uncharacterized protein</fullName>
    </submittedName>
</protein>
<evidence type="ECO:0000313" key="1">
    <source>
        <dbReference type="EMBL" id="MCL1143030.1"/>
    </source>
</evidence>
<proteinExistence type="predicted"/>
<dbReference type="AlphaFoldDB" id="A0A9X2CLW2"/>
<evidence type="ECO:0000313" key="2">
    <source>
        <dbReference type="Proteomes" id="UP001139333"/>
    </source>
</evidence>